<evidence type="ECO:0000256" key="1">
    <source>
        <dbReference type="SAM" id="MobiDB-lite"/>
    </source>
</evidence>
<evidence type="ECO:0000313" key="2">
    <source>
        <dbReference type="EMBL" id="GAA0173380.1"/>
    </source>
</evidence>
<dbReference type="Proteomes" id="UP001454036">
    <property type="component" value="Unassembled WGS sequence"/>
</dbReference>
<evidence type="ECO:0000313" key="3">
    <source>
        <dbReference type="Proteomes" id="UP001454036"/>
    </source>
</evidence>
<name>A0AAV3RAQ1_LITER</name>
<gene>
    <name evidence="2" type="ORF">LIER_27007</name>
</gene>
<comment type="caution">
    <text evidence="2">The sequence shown here is derived from an EMBL/GenBank/DDBJ whole genome shotgun (WGS) entry which is preliminary data.</text>
</comment>
<sequence length="176" mass="20028">MQDLNTRDQVEFVLMSNKQKGLVKEIGEFFPDVVKRNSAQHIYCNFKKKHREQLIRDKFWEFSLGRGIVSIRRRGNASTIGRERGNADARGSGNAPIRGRGNAYARCRGNASPKGRRNVSGRPDVDVVVESESNVEILKIVRNSDVDLSVPTCEQRVVKRKLTKMKQESLKKKEKS</sequence>
<dbReference type="EMBL" id="BAABME010008573">
    <property type="protein sequence ID" value="GAA0173380.1"/>
    <property type="molecule type" value="Genomic_DNA"/>
</dbReference>
<reference evidence="2 3" key="1">
    <citation type="submission" date="2024-01" db="EMBL/GenBank/DDBJ databases">
        <title>The complete chloroplast genome sequence of Lithospermum erythrorhizon: insights into the phylogenetic relationship among Boraginaceae species and the maternal lineages of purple gromwells.</title>
        <authorList>
            <person name="Okada T."/>
            <person name="Watanabe K."/>
        </authorList>
    </citation>
    <scope>NUCLEOTIDE SEQUENCE [LARGE SCALE GENOMIC DNA]</scope>
</reference>
<dbReference type="AlphaFoldDB" id="A0AAV3RAQ1"/>
<accession>A0AAV3RAQ1</accession>
<protein>
    <submittedName>
        <fullName evidence="2">Uncharacterized protein</fullName>
    </submittedName>
</protein>
<organism evidence="2 3">
    <name type="scientific">Lithospermum erythrorhizon</name>
    <name type="common">Purple gromwell</name>
    <name type="synonym">Lithospermum officinale var. erythrorhizon</name>
    <dbReference type="NCBI Taxonomy" id="34254"/>
    <lineage>
        <taxon>Eukaryota</taxon>
        <taxon>Viridiplantae</taxon>
        <taxon>Streptophyta</taxon>
        <taxon>Embryophyta</taxon>
        <taxon>Tracheophyta</taxon>
        <taxon>Spermatophyta</taxon>
        <taxon>Magnoliopsida</taxon>
        <taxon>eudicotyledons</taxon>
        <taxon>Gunneridae</taxon>
        <taxon>Pentapetalae</taxon>
        <taxon>asterids</taxon>
        <taxon>lamiids</taxon>
        <taxon>Boraginales</taxon>
        <taxon>Boraginaceae</taxon>
        <taxon>Boraginoideae</taxon>
        <taxon>Lithospermeae</taxon>
        <taxon>Lithospermum</taxon>
    </lineage>
</organism>
<proteinExistence type="predicted"/>
<feature type="region of interest" description="Disordered" evidence="1">
    <location>
        <begin position="81"/>
        <end position="101"/>
    </location>
</feature>
<keyword evidence="3" id="KW-1185">Reference proteome</keyword>